<protein>
    <submittedName>
        <fullName evidence="1">Uncharacterized protein</fullName>
    </submittedName>
</protein>
<evidence type="ECO:0000313" key="1">
    <source>
        <dbReference type="EMBL" id="SAL68223.1"/>
    </source>
</evidence>
<proteinExistence type="predicted"/>
<reference evidence="1" key="1">
    <citation type="submission" date="2016-01" db="EMBL/GenBank/DDBJ databases">
        <authorList>
            <person name="Peeters C."/>
        </authorList>
    </citation>
    <scope>NUCLEOTIDE SEQUENCE [LARGE SCALE GENOMIC DNA]</scope>
    <source>
        <strain evidence="1">LMG 22934</strain>
    </source>
</reference>
<sequence length="337" mass="37354">MAFLDRLFSRQRARTGSDFEKRTTDAVARVLAMNPRLKNARRYEERLTHALTTALDYTDNLVASLPPLRDANADAWSSDLAIRAFFATPDDLAQAFSRSETLRAYFESRADLTDAYAVLGMAMTERHVLGVAQEGNSVRHDVPQTTLCFSDHRVKICSESDASLHAEIGRRMIDQLTLEGLARLAANQRGLVKQSRALIKERVDLLERQGAGMRAVVGAPLITESAELARLGMQMEENSHALAKLRVPGQLGELELECVCNVFSTPSDHLYVQSRRVRLDMMNIIRPDGGDAGHEIEFHFARVPGNPAVVRAFVLVRIPRGELLPAGLNIDAALRAI</sequence>
<organism evidence="1 2">
    <name type="scientific">Caballeronia humi</name>
    <dbReference type="NCBI Taxonomy" id="326474"/>
    <lineage>
        <taxon>Bacteria</taxon>
        <taxon>Pseudomonadati</taxon>
        <taxon>Pseudomonadota</taxon>
        <taxon>Betaproteobacteria</taxon>
        <taxon>Burkholderiales</taxon>
        <taxon>Burkholderiaceae</taxon>
        <taxon>Caballeronia</taxon>
    </lineage>
</organism>
<comment type="caution">
    <text evidence="1">The sequence shown here is derived from an EMBL/GenBank/DDBJ whole genome shotgun (WGS) entry which is preliminary data.</text>
</comment>
<dbReference type="AlphaFoldDB" id="A0A158JIC7"/>
<dbReference type="RefSeq" id="WP_087660412.1">
    <property type="nucleotide sequence ID" value="NZ_FCNW02000104.1"/>
</dbReference>
<evidence type="ECO:0000313" key="2">
    <source>
        <dbReference type="Proteomes" id="UP000054977"/>
    </source>
</evidence>
<accession>A0A158JIC7</accession>
<dbReference type="STRING" id="326474.AWB65_06679"/>
<keyword evidence="2" id="KW-1185">Reference proteome</keyword>
<dbReference type="EMBL" id="FCNW02000104">
    <property type="protein sequence ID" value="SAL68223.1"/>
    <property type="molecule type" value="Genomic_DNA"/>
</dbReference>
<gene>
    <name evidence="1" type="ORF">AWB65_06679</name>
</gene>
<dbReference type="Proteomes" id="UP000054977">
    <property type="component" value="Unassembled WGS sequence"/>
</dbReference>
<name>A0A158JIC7_9BURK</name>
<dbReference type="OrthoDB" id="8557243at2"/>